<dbReference type="RefSeq" id="WP_154534293.1">
    <property type="nucleotide sequence ID" value="NZ_VUNG01000020.1"/>
</dbReference>
<keyword evidence="2" id="KW-0472">Membrane</keyword>
<evidence type="ECO:0000313" key="3">
    <source>
        <dbReference type="EMBL" id="MST84715.1"/>
    </source>
</evidence>
<feature type="transmembrane region" description="Helical" evidence="2">
    <location>
        <begin position="6"/>
        <end position="25"/>
    </location>
</feature>
<dbReference type="AlphaFoldDB" id="A0A7K0KGX7"/>
<proteinExistence type="predicted"/>
<evidence type="ECO:0000313" key="4">
    <source>
        <dbReference type="Proteomes" id="UP000438914"/>
    </source>
</evidence>
<name>A0A7K0KGX7_9BACT</name>
<organism evidence="3 4">
    <name type="scientific">Hallella mizrahii</name>
    <dbReference type="NCBI Taxonomy" id="2606637"/>
    <lineage>
        <taxon>Bacteria</taxon>
        <taxon>Pseudomonadati</taxon>
        <taxon>Bacteroidota</taxon>
        <taxon>Bacteroidia</taxon>
        <taxon>Bacteroidales</taxon>
        <taxon>Prevotellaceae</taxon>
        <taxon>Hallella</taxon>
    </lineage>
</organism>
<protein>
    <submittedName>
        <fullName evidence="3">Uncharacterized protein</fullName>
    </submittedName>
</protein>
<dbReference type="EMBL" id="VUNG01000020">
    <property type="protein sequence ID" value="MST84715.1"/>
    <property type="molecule type" value="Genomic_DNA"/>
</dbReference>
<feature type="compositionally biased region" description="Polar residues" evidence="1">
    <location>
        <begin position="69"/>
        <end position="78"/>
    </location>
</feature>
<reference evidence="3 4" key="1">
    <citation type="submission" date="2019-08" db="EMBL/GenBank/DDBJ databases">
        <title>In-depth cultivation of the pig gut microbiome towards novel bacterial diversity and tailored functional studies.</title>
        <authorList>
            <person name="Wylensek D."/>
            <person name="Hitch T.C.A."/>
            <person name="Clavel T."/>
        </authorList>
    </citation>
    <scope>NUCLEOTIDE SEQUENCE [LARGE SCALE GENOMIC DNA]</scope>
    <source>
        <strain evidence="3 4">LKV-178-WT-2A</strain>
    </source>
</reference>
<keyword evidence="4" id="KW-1185">Reference proteome</keyword>
<feature type="region of interest" description="Disordered" evidence="1">
    <location>
        <begin position="97"/>
        <end position="136"/>
    </location>
</feature>
<dbReference type="Proteomes" id="UP000438914">
    <property type="component" value="Unassembled WGS sequence"/>
</dbReference>
<feature type="compositionally biased region" description="Polar residues" evidence="1">
    <location>
        <begin position="125"/>
        <end position="135"/>
    </location>
</feature>
<keyword evidence="2" id="KW-0812">Transmembrane</keyword>
<evidence type="ECO:0000256" key="1">
    <source>
        <dbReference type="SAM" id="MobiDB-lite"/>
    </source>
</evidence>
<gene>
    <name evidence="3" type="ORF">FYJ73_08545</name>
</gene>
<sequence>MSPFIIFAIVLTIAEILYFSAAIYMELHAKSRKDSGSTENIPIEDEDDSAVVRPRTVTENAETGGFDITGTSSSPEQEQITEADEADITAKAEEELLPASDAPESTGADNRPAGSNESQEAHSESAPQEKSSAPDNSEVLIPSVGFIDGQKPEQEARPFVEAEVFNQELVEPQYEVRSCVGTSANDEIAQRLEGINKNMKKNTILGNLFKSKDLSNIIRNNAESLNIDKRDEYTQC</sequence>
<evidence type="ECO:0000256" key="2">
    <source>
        <dbReference type="SAM" id="Phobius"/>
    </source>
</evidence>
<comment type="caution">
    <text evidence="3">The sequence shown here is derived from an EMBL/GenBank/DDBJ whole genome shotgun (WGS) entry which is preliminary data.</text>
</comment>
<feature type="region of interest" description="Disordered" evidence="1">
    <location>
        <begin position="30"/>
        <end position="82"/>
    </location>
</feature>
<accession>A0A7K0KGX7</accession>
<keyword evidence="2" id="KW-1133">Transmembrane helix</keyword>